<organism evidence="2 3">
    <name type="scientific">Acinetobacter schindleri CIP 107287</name>
    <dbReference type="NCBI Taxonomy" id="1217988"/>
    <lineage>
        <taxon>Bacteria</taxon>
        <taxon>Pseudomonadati</taxon>
        <taxon>Pseudomonadota</taxon>
        <taxon>Gammaproteobacteria</taxon>
        <taxon>Moraxellales</taxon>
        <taxon>Moraxellaceae</taxon>
        <taxon>Acinetobacter</taxon>
    </lineage>
</organism>
<evidence type="ECO:0000256" key="1">
    <source>
        <dbReference type="SAM" id="MobiDB-lite"/>
    </source>
</evidence>
<protein>
    <submittedName>
        <fullName evidence="2">Uncharacterized protein</fullName>
    </submittedName>
</protein>
<evidence type="ECO:0000313" key="3">
    <source>
        <dbReference type="Proteomes" id="UP000018440"/>
    </source>
</evidence>
<dbReference type="AlphaFoldDB" id="N9AGS2"/>
<accession>N9AGS2</accession>
<name>N9AGS2_9GAMM</name>
<reference evidence="2 3" key="1">
    <citation type="submission" date="2013-02" db="EMBL/GenBank/DDBJ databases">
        <title>The Genome Sequence of Acinetobacter schindleri CIP 107287.</title>
        <authorList>
            <consortium name="The Broad Institute Genome Sequencing Platform"/>
            <consortium name="The Broad Institute Genome Sequencing Center for Infectious Disease"/>
            <person name="Cerqueira G."/>
            <person name="Feldgarden M."/>
            <person name="Courvalin P."/>
            <person name="Perichon B."/>
            <person name="Grillot-Courvalin C."/>
            <person name="Clermont D."/>
            <person name="Rocha E."/>
            <person name="Yoon E.-J."/>
            <person name="Nemec A."/>
            <person name="Walker B."/>
            <person name="Young S.K."/>
            <person name="Zeng Q."/>
            <person name="Gargeya S."/>
            <person name="Fitzgerald M."/>
            <person name="Haas B."/>
            <person name="Abouelleil A."/>
            <person name="Alvarado L."/>
            <person name="Arachchi H.M."/>
            <person name="Berlin A.M."/>
            <person name="Chapman S.B."/>
            <person name="Dewar J."/>
            <person name="Goldberg J."/>
            <person name="Griggs A."/>
            <person name="Gujja S."/>
            <person name="Hansen M."/>
            <person name="Howarth C."/>
            <person name="Imamovic A."/>
            <person name="Larimer J."/>
            <person name="McCowan C."/>
            <person name="Murphy C."/>
            <person name="Neiman D."/>
            <person name="Pearson M."/>
            <person name="Priest M."/>
            <person name="Roberts A."/>
            <person name="Saif S."/>
            <person name="Shea T."/>
            <person name="Sisk P."/>
            <person name="Sykes S."/>
            <person name="Wortman J."/>
            <person name="Nusbaum C."/>
            <person name="Birren B."/>
        </authorList>
    </citation>
    <scope>NUCLEOTIDE SEQUENCE [LARGE SCALE GENOMIC DNA]</scope>
    <source>
        <strain evidence="2 3">CIP 107287</strain>
    </source>
</reference>
<feature type="compositionally biased region" description="Polar residues" evidence="1">
    <location>
        <begin position="1"/>
        <end position="38"/>
    </location>
</feature>
<comment type="caution">
    <text evidence="2">The sequence shown here is derived from an EMBL/GenBank/DDBJ whole genome shotgun (WGS) entry which is preliminary data.</text>
</comment>
<sequence length="118" mass="13475">MSQNEVSNDQSNSDTKQNEHAQNTDNQATSTTPLNTSIKSDESENNDPTKNMSKAEKKVYDAKEKLRLAELELEKEKEAEKERNTQDIVKLLDKKKLLEIPLSVWKNNLKDISDLLNS</sequence>
<dbReference type="Proteomes" id="UP000018440">
    <property type="component" value="Unassembled WGS sequence"/>
</dbReference>
<dbReference type="EMBL" id="APPQ01000031">
    <property type="protein sequence ID" value="ENV43268.1"/>
    <property type="molecule type" value="Genomic_DNA"/>
</dbReference>
<feature type="region of interest" description="Disordered" evidence="1">
    <location>
        <begin position="1"/>
        <end position="62"/>
    </location>
</feature>
<dbReference type="HOGENOM" id="CLU_2068026_0_0_6"/>
<feature type="compositionally biased region" description="Basic and acidic residues" evidence="1">
    <location>
        <begin position="53"/>
        <end position="62"/>
    </location>
</feature>
<gene>
    <name evidence="2" type="ORF">F955_02815</name>
</gene>
<evidence type="ECO:0000313" key="2">
    <source>
        <dbReference type="EMBL" id="ENV43268.1"/>
    </source>
</evidence>
<proteinExistence type="predicted"/>
<dbReference type="RefSeq" id="WP_004895548.1">
    <property type="nucleotide sequence ID" value="NZ_KB849578.1"/>
</dbReference>
<dbReference type="PATRIC" id="fig|1217988.3.peg.2713"/>